<evidence type="ECO:0000313" key="3">
    <source>
        <dbReference type="EMBL" id="OCB85482.1"/>
    </source>
</evidence>
<feature type="region of interest" description="Disordered" evidence="1">
    <location>
        <begin position="220"/>
        <end position="256"/>
    </location>
</feature>
<feature type="compositionally biased region" description="Basic residues" evidence="1">
    <location>
        <begin position="247"/>
        <end position="256"/>
    </location>
</feature>
<keyword evidence="4" id="KW-1185">Reference proteome</keyword>
<evidence type="ECO:0000259" key="2">
    <source>
        <dbReference type="Pfam" id="PF23153"/>
    </source>
</evidence>
<feature type="domain" description="Aip3p/Bud6 N-terminal" evidence="2">
    <location>
        <begin position="7"/>
        <end position="62"/>
    </location>
</feature>
<protein>
    <recommendedName>
        <fullName evidence="2">Aip3p/Bud6 N-terminal domain-containing protein</fullName>
    </recommendedName>
</protein>
<accession>A0A9Q5HT27</accession>
<evidence type="ECO:0000256" key="1">
    <source>
        <dbReference type="SAM" id="MobiDB-lite"/>
    </source>
</evidence>
<proteinExistence type="predicted"/>
<feature type="region of interest" description="Disordered" evidence="1">
    <location>
        <begin position="65"/>
        <end position="102"/>
    </location>
</feature>
<dbReference type="Proteomes" id="UP000757232">
    <property type="component" value="Unassembled WGS sequence"/>
</dbReference>
<dbReference type="EMBL" id="LNZH02000209">
    <property type="protein sequence ID" value="OCB85482.1"/>
    <property type="molecule type" value="Genomic_DNA"/>
</dbReference>
<dbReference type="Pfam" id="PF23153">
    <property type="entry name" value="Aip3p_Bud6_N"/>
    <property type="match status" value="1"/>
</dbReference>
<dbReference type="OrthoDB" id="783096at2759"/>
<gene>
    <name evidence="3" type="ORF">A7U60_g7492</name>
</gene>
<name>A0A9Q5HT27_SANBA</name>
<reference evidence="3" key="1">
    <citation type="submission" date="2016-06" db="EMBL/GenBank/DDBJ databases">
        <title>Draft Genome sequence of the fungus Inonotus baumii.</title>
        <authorList>
            <person name="Zhu H."/>
            <person name="Lin W."/>
        </authorList>
    </citation>
    <scope>NUCLEOTIDE SEQUENCE</scope>
    <source>
        <strain evidence="3">821</strain>
    </source>
</reference>
<evidence type="ECO:0000313" key="4">
    <source>
        <dbReference type="Proteomes" id="UP000757232"/>
    </source>
</evidence>
<comment type="caution">
    <text evidence="3">The sequence shown here is derived from an EMBL/GenBank/DDBJ whole genome shotgun (WGS) entry which is preliminary data.</text>
</comment>
<organism evidence="3 4">
    <name type="scientific">Sanghuangporus baumii</name>
    <name type="common">Phellinus baumii</name>
    <dbReference type="NCBI Taxonomy" id="108892"/>
    <lineage>
        <taxon>Eukaryota</taxon>
        <taxon>Fungi</taxon>
        <taxon>Dikarya</taxon>
        <taxon>Basidiomycota</taxon>
        <taxon>Agaricomycotina</taxon>
        <taxon>Agaricomycetes</taxon>
        <taxon>Hymenochaetales</taxon>
        <taxon>Hymenochaetaceae</taxon>
        <taxon>Sanghuangporus</taxon>
    </lineage>
</organism>
<dbReference type="InterPro" id="IPR056279">
    <property type="entry name" value="Aip3p_Bud6_N"/>
</dbReference>
<sequence length="256" mass="27974">MIPDVPAAVSNLLDATRRLEEALRQWGALEISEIEVSDVFVTVGNCYNEMIAAFQVHNIDMRPARPARGIPERGPDAAELPDAHAAGARAHSEPPGQPAQQAAAVLARGERAALLRREWLALELWLRLPVNCVVSSRYENGVGASCARIAPNPSLSVGDSAFLSFFLYSSVRLRRDAGLSVRVSLGLHLSFDLPVAERLSILPPVIPSIRLTIPSIRSKPIPKTKNRANKCAGRQASLPPNPDYYHTRRSSVKRQI</sequence>
<dbReference type="AlphaFoldDB" id="A0A9Q5HT27"/>